<dbReference type="EMBL" id="VIFY01000009">
    <property type="protein sequence ID" value="TQB76438.1"/>
    <property type="molecule type" value="Genomic_DNA"/>
</dbReference>
<dbReference type="AlphaFoldDB" id="A0A507R1K5"/>
<reference evidence="2 3" key="1">
    <citation type="submission" date="2019-06" db="EMBL/GenBank/DDBJ databases">
        <title>Wine fermentation using esterase from Monascus purpureus.</title>
        <authorList>
            <person name="Geng C."/>
            <person name="Zhang Y."/>
        </authorList>
    </citation>
    <scope>NUCLEOTIDE SEQUENCE [LARGE SCALE GENOMIC DNA]</scope>
    <source>
        <strain evidence="2">HQ1</strain>
    </source>
</reference>
<gene>
    <name evidence="2" type="ORF">MPDQ_007845</name>
</gene>
<accession>A0A507R1K5</accession>
<proteinExistence type="predicted"/>
<protein>
    <submittedName>
        <fullName evidence="2">Uncharacterized protein</fullName>
    </submittedName>
</protein>
<feature type="compositionally biased region" description="Basic and acidic residues" evidence="1">
    <location>
        <begin position="262"/>
        <end position="278"/>
    </location>
</feature>
<organism evidence="2 3">
    <name type="scientific">Monascus purpureus</name>
    <name type="common">Red mold</name>
    <name type="synonym">Monascus anka</name>
    <dbReference type="NCBI Taxonomy" id="5098"/>
    <lineage>
        <taxon>Eukaryota</taxon>
        <taxon>Fungi</taxon>
        <taxon>Dikarya</taxon>
        <taxon>Ascomycota</taxon>
        <taxon>Pezizomycotina</taxon>
        <taxon>Eurotiomycetes</taxon>
        <taxon>Eurotiomycetidae</taxon>
        <taxon>Eurotiales</taxon>
        <taxon>Aspergillaceae</taxon>
        <taxon>Monascus</taxon>
    </lineage>
</organism>
<dbReference type="OrthoDB" id="4227485at2759"/>
<comment type="caution">
    <text evidence="2">The sequence shown here is derived from an EMBL/GenBank/DDBJ whole genome shotgun (WGS) entry which is preliminary data.</text>
</comment>
<dbReference type="STRING" id="5098.A0A507R1K5"/>
<feature type="compositionally biased region" description="Polar residues" evidence="1">
    <location>
        <begin position="235"/>
        <end position="247"/>
    </location>
</feature>
<dbReference type="Proteomes" id="UP000319663">
    <property type="component" value="Unassembled WGS sequence"/>
</dbReference>
<dbReference type="InterPro" id="IPR022198">
    <property type="entry name" value="DUF3723"/>
</dbReference>
<evidence type="ECO:0000313" key="3">
    <source>
        <dbReference type="Proteomes" id="UP000319663"/>
    </source>
</evidence>
<sequence length="459" mass="52177">MRSFNGTGNAWTIQVAENAFKSVPDDQSHSTLLAQANVSTAAYVQLWLFSFRFIESLTDVRLPGSKRTDDAYAYRETPSESAHQLAILATQLGFDSPQIRSLFMTSTIKPSARAYLTGRRPQDLYVYPPRWEEEAPEKVVDLLKLPKRDGYEIVVPPFSIDSESLMANKRCGLPQRETHCNDRRFLFALQVYSAEQLPKKYPTSFAVLRDIVFSFFGRRILPSRSHPIWRRVATKPQSPRQNESDMVSSPVACDPHPPGTPDRNEHPEQHPDAGHDMALDSPNPAQDSVKQAPIAPGFEDEASIAPLNQLTHISHSRGADEILDAWDARRNNDLTVFYFFKNHQYCKFLRKDPELHEQLGNFIGQFENNHYFATLRGLINSRDIIHRIDALPLVFVYTETEHDQPPMANLWEYVLSFDARTGKRKQGNKEDSPSAMSTKRRMGDNGASVNRASDEESEI</sequence>
<evidence type="ECO:0000313" key="2">
    <source>
        <dbReference type="EMBL" id="TQB76438.1"/>
    </source>
</evidence>
<feature type="region of interest" description="Disordered" evidence="1">
    <location>
        <begin position="231"/>
        <end position="291"/>
    </location>
</feature>
<dbReference type="Pfam" id="PF12520">
    <property type="entry name" value="DUF3723"/>
    <property type="match status" value="1"/>
</dbReference>
<evidence type="ECO:0000256" key="1">
    <source>
        <dbReference type="SAM" id="MobiDB-lite"/>
    </source>
</evidence>
<name>A0A507R1K5_MONPU</name>
<feature type="region of interest" description="Disordered" evidence="1">
    <location>
        <begin position="421"/>
        <end position="459"/>
    </location>
</feature>
<keyword evidence="3" id="KW-1185">Reference proteome</keyword>